<dbReference type="SUPFAM" id="SSF53649">
    <property type="entry name" value="Alkaline phosphatase-like"/>
    <property type="match status" value="1"/>
</dbReference>
<evidence type="ECO:0000256" key="12">
    <source>
        <dbReference type="PIRSR" id="PIRSR001492-2"/>
    </source>
</evidence>
<dbReference type="InterPro" id="IPR011258">
    <property type="entry name" value="BPG-indep_PGM_N"/>
</dbReference>
<evidence type="ECO:0000256" key="13">
    <source>
        <dbReference type="PIRSR" id="PIRSR001492-3"/>
    </source>
</evidence>
<evidence type="ECO:0000256" key="6">
    <source>
        <dbReference type="ARBA" id="ARBA00023152"/>
    </source>
</evidence>
<evidence type="ECO:0000259" key="15">
    <source>
        <dbReference type="Pfam" id="PF06415"/>
    </source>
</evidence>
<keyword evidence="7 10" id="KW-0464">Manganese</keyword>
<feature type="active site" description="Phosphoserine intermediate" evidence="10 11">
    <location>
        <position position="66"/>
    </location>
</feature>
<proteinExistence type="inferred from homology"/>
<feature type="binding site" evidence="10 12">
    <location>
        <begin position="157"/>
        <end position="158"/>
    </location>
    <ligand>
        <name>substrate</name>
    </ligand>
</feature>
<keyword evidence="8 10" id="KW-0413">Isomerase</keyword>
<feature type="domain" description="Metalloenzyme" evidence="14">
    <location>
        <begin position="8"/>
        <end position="503"/>
    </location>
</feature>
<dbReference type="NCBIfam" id="TIGR01307">
    <property type="entry name" value="pgm_bpd_ind"/>
    <property type="match status" value="1"/>
</dbReference>
<comment type="function">
    <text evidence="10">Catalyzes the interconversion of 2-phosphoglycerate and 3-phosphoglycerate.</text>
</comment>
<feature type="binding site" evidence="10 12">
    <location>
        <position position="339"/>
    </location>
    <ligand>
        <name>substrate</name>
    </ligand>
</feature>
<evidence type="ECO:0000256" key="3">
    <source>
        <dbReference type="ARBA" id="ARBA00008819"/>
    </source>
</evidence>
<feature type="binding site" evidence="10 13">
    <location>
        <position position="16"/>
    </location>
    <ligand>
        <name>Mn(2+)</name>
        <dbReference type="ChEBI" id="CHEBI:29035"/>
        <label>2</label>
    </ligand>
</feature>
<evidence type="ECO:0000313" key="16">
    <source>
        <dbReference type="EMBL" id="CAA9891270.1"/>
    </source>
</evidence>
<evidence type="ECO:0000256" key="4">
    <source>
        <dbReference type="ARBA" id="ARBA00012026"/>
    </source>
</evidence>
<feature type="binding site" evidence="10 13">
    <location>
        <position position="448"/>
    </location>
    <ligand>
        <name>Mn(2+)</name>
        <dbReference type="ChEBI" id="CHEBI:29035"/>
        <label>2</label>
    </ligand>
</feature>
<evidence type="ECO:0000256" key="1">
    <source>
        <dbReference type="ARBA" id="ARBA00000370"/>
    </source>
</evidence>
<dbReference type="GO" id="GO:0006096">
    <property type="term" value="P:glycolytic process"/>
    <property type="evidence" value="ECO:0007669"/>
    <property type="project" value="UniProtKB-UniRule"/>
</dbReference>
<dbReference type="FunFam" id="3.40.1450.10:FF:000001">
    <property type="entry name" value="2,3-bisphosphoglycerate-independent phosphoglycerate mutase"/>
    <property type="match status" value="1"/>
</dbReference>
<feature type="binding site" evidence="10 12">
    <location>
        <position position="189"/>
    </location>
    <ligand>
        <name>substrate</name>
    </ligand>
</feature>
<feature type="binding site" evidence="10 13">
    <location>
        <position position="447"/>
    </location>
    <ligand>
        <name>Mn(2+)</name>
        <dbReference type="ChEBI" id="CHEBI:29035"/>
        <label>2</label>
    </ligand>
</feature>
<comment type="pathway">
    <text evidence="2 10">Carbohydrate degradation; glycolysis; pyruvate from D-glyceraldehyde 3-phosphate: step 3/5.</text>
</comment>
<name>A0A8S0X8M7_9GAMM</name>
<dbReference type="PIRSF" id="PIRSF001492">
    <property type="entry name" value="IPGAM"/>
    <property type="match status" value="1"/>
</dbReference>
<dbReference type="RefSeq" id="WP_174626152.1">
    <property type="nucleotide sequence ID" value="NZ_CADCXN010000068.1"/>
</dbReference>
<evidence type="ECO:0000256" key="7">
    <source>
        <dbReference type="ARBA" id="ARBA00023211"/>
    </source>
</evidence>
<evidence type="ECO:0000256" key="11">
    <source>
        <dbReference type="PIRSR" id="PIRSR001492-1"/>
    </source>
</evidence>
<dbReference type="Gene3D" id="3.40.1450.10">
    <property type="entry name" value="BPG-independent phosphoglycerate mutase, domain B"/>
    <property type="match status" value="1"/>
</dbReference>
<dbReference type="SUPFAM" id="SSF64158">
    <property type="entry name" value="2,3-Bisphosphoglycerate-independent phosphoglycerate mutase, substrate-binding domain"/>
    <property type="match status" value="1"/>
</dbReference>
<dbReference type="Pfam" id="PF01676">
    <property type="entry name" value="Metalloenzyme"/>
    <property type="match status" value="1"/>
</dbReference>
<feature type="binding site" evidence="10 13">
    <location>
        <position position="66"/>
    </location>
    <ligand>
        <name>Mn(2+)</name>
        <dbReference type="ChEBI" id="CHEBI:29035"/>
        <label>2</label>
    </ligand>
</feature>
<comment type="catalytic activity">
    <reaction evidence="1 10">
        <text>(2R)-2-phosphoglycerate = (2R)-3-phosphoglycerate</text>
        <dbReference type="Rhea" id="RHEA:15901"/>
        <dbReference type="ChEBI" id="CHEBI:58272"/>
        <dbReference type="ChEBI" id="CHEBI:58289"/>
        <dbReference type="EC" id="5.4.2.12"/>
    </reaction>
</comment>
<accession>A0A8S0X8M7</accession>
<feature type="binding site" evidence="10 12">
    <location>
        <position position="195"/>
    </location>
    <ligand>
        <name>substrate</name>
    </ligand>
</feature>
<feature type="domain" description="BPG-independent PGAM N-terminal" evidence="15">
    <location>
        <begin position="86"/>
        <end position="302"/>
    </location>
</feature>
<keyword evidence="17" id="KW-1185">Reference proteome</keyword>
<dbReference type="CDD" id="cd16010">
    <property type="entry name" value="iPGM"/>
    <property type="match status" value="1"/>
</dbReference>
<feature type="binding site" evidence="10 13">
    <location>
        <position position="406"/>
    </location>
    <ligand>
        <name>Mn(2+)</name>
        <dbReference type="ChEBI" id="CHEBI:29035"/>
        <label>1</label>
    </ligand>
</feature>
<evidence type="ECO:0000256" key="5">
    <source>
        <dbReference type="ARBA" id="ARBA00022723"/>
    </source>
</evidence>
<reference evidence="16 17" key="1">
    <citation type="submission" date="2020-02" db="EMBL/GenBank/DDBJ databases">
        <authorList>
            <person name="Hogendoorn C."/>
        </authorList>
    </citation>
    <scope>NUCLEOTIDE SEQUENCE [LARGE SCALE GENOMIC DNA]</scope>
    <source>
        <strain evidence="16">METHB21</strain>
    </source>
</reference>
<organism evidence="16 17">
    <name type="scientific">Candidatus Methylobacter favarea</name>
    <dbReference type="NCBI Taxonomy" id="2707345"/>
    <lineage>
        <taxon>Bacteria</taxon>
        <taxon>Pseudomonadati</taxon>
        <taxon>Pseudomonadota</taxon>
        <taxon>Gammaproteobacteria</taxon>
        <taxon>Methylococcales</taxon>
        <taxon>Methylococcaceae</taxon>
        <taxon>Methylobacter</taxon>
    </lineage>
</organism>
<evidence type="ECO:0000256" key="2">
    <source>
        <dbReference type="ARBA" id="ARBA00004798"/>
    </source>
</evidence>
<dbReference type="PANTHER" id="PTHR31637:SF0">
    <property type="entry name" value="2,3-BISPHOSPHOGLYCERATE-INDEPENDENT PHOSPHOGLYCERATE MUTASE"/>
    <property type="match status" value="1"/>
</dbReference>
<feature type="binding site" evidence="10 12">
    <location>
        <begin position="265"/>
        <end position="268"/>
    </location>
    <ligand>
        <name>substrate</name>
    </ligand>
</feature>
<evidence type="ECO:0000313" key="17">
    <source>
        <dbReference type="Proteomes" id="UP000494216"/>
    </source>
</evidence>
<dbReference type="GO" id="GO:0030145">
    <property type="term" value="F:manganese ion binding"/>
    <property type="evidence" value="ECO:0007669"/>
    <property type="project" value="UniProtKB-UniRule"/>
</dbReference>
<dbReference type="HAMAP" id="MF_01038">
    <property type="entry name" value="GpmI"/>
    <property type="match status" value="1"/>
</dbReference>
<dbReference type="PANTHER" id="PTHR31637">
    <property type="entry name" value="2,3-BISPHOSPHOGLYCERATE-INDEPENDENT PHOSPHOGLYCERATE MUTASE"/>
    <property type="match status" value="1"/>
</dbReference>
<dbReference type="EC" id="5.4.2.12" evidence="4 10"/>
<dbReference type="AlphaFoldDB" id="A0A8S0X8M7"/>
<dbReference type="InterPro" id="IPR036646">
    <property type="entry name" value="PGAM_B_sf"/>
</dbReference>
<protein>
    <recommendedName>
        <fullName evidence="9 10">2,3-bisphosphoglycerate-independent phosphoglycerate mutase</fullName>
        <shortName evidence="10">BPG-independent PGAM</shortName>
        <shortName evidence="10">Phosphoglyceromutase</shortName>
        <shortName evidence="10">iPGM</shortName>
        <ecNumber evidence="4 10">5.4.2.12</ecNumber>
    </recommendedName>
</protein>
<dbReference type="GO" id="GO:0005829">
    <property type="term" value="C:cytosol"/>
    <property type="evidence" value="ECO:0007669"/>
    <property type="project" value="TreeGrafter"/>
</dbReference>
<keyword evidence="5 10" id="KW-0479">Metal-binding</keyword>
<feature type="binding site" evidence="10 12">
    <location>
        <position position="127"/>
    </location>
    <ligand>
        <name>substrate</name>
    </ligand>
</feature>
<comment type="cofactor">
    <cofactor evidence="10">
        <name>Mn(2+)</name>
        <dbReference type="ChEBI" id="CHEBI:29035"/>
    </cofactor>
    <text evidence="10">Binds 2 manganese ions per subunit.</text>
</comment>
<sequence length="515" mass="56152">MSKSNRPKPVVLAILDGLGYTLDKKYNAIAMANAPCWNRLQRDYPMALLECSGSVVGLPDDQMGNSEVGHVHMGMGRYVPQDLTKVNDAIKNGSFFSNPVFCRAVDEAKEKDKSLHILGLLSPGGVHSHEDQILAMVELAARRGLRKIYVHAFLDGRDVPPKSAASSIELLEAKFRELGVGRIASIVGRFYAMDRDNRWDRVKSAYDLLTKGEATVYADSALKGLESAYSRGETDEFVLPTAILGPGGKSVALDLEDSVVFMNFRADRAREISQAITAKTFTAFDRGRAPHKGYFCTLTEYHQDFDYDVAFPASDLKNGLGEVLSKLGMSQLRLAETEKYAHVTFFFNGGVDTPFPGEDRILVPSPKVRTYDLQPEMNAAEVTDHLVEAITGGKYDVIICNYANCDMVGHTGIIDAAVLAVEAVDASMQRVVEALQRVNGRMLVTADHGNIEQMVDKTTGQPHTAHTTNPVPLIYVGGDRPLAAGGNLADIAPTMLAILGIEKPLEMTGRSLLIC</sequence>
<dbReference type="InterPro" id="IPR017850">
    <property type="entry name" value="Alkaline_phosphatase_core_sf"/>
</dbReference>
<dbReference type="Pfam" id="PF06415">
    <property type="entry name" value="iPGM_N"/>
    <property type="match status" value="1"/>
</dbReference>
<keyword evidence="6 10" id="KW-0324">Glycolysis</keyword>
<comment type="subunit">
    <text evidence="10">Monomer.</text>
</comment>
<evidence type="ECO:0000259" key="14">
    <source>
        <dbReference type="Pfam" id="PF01676"/>
    </source>
</evidence>
<feature type="binding site" evidence="10 13">
    <location>
        <position position="466"/>
    </location>
    <ligand>
        <name>Mn(2+)</name>
        <dbReference type="ChEBI" id="CHEBI:29035"/>
        <label>1</label>
    </ligand>
</feature>
<evidence type="ECO:0000256" key="9">
    <source>
        <dbReference type="ARBA" id="ARBA00071648"/>
    </source>
</evidence>
<dbReference type="Gene3D" id="3.40.720.10">
    <property type="entry name" value="Alkaline Phosphatase, subunit A"/>
    <property type="match status" value="1"/>
</dbReference>
<evidence type="ECO:0000256" key="8">
    <source>
        <dbReference type="ARBA" id="ARBA00023235"/>
    </source>
</evidence>
<comment type="caution">
    <text evidence="16">The sequence shown here is derived from an EMBL/GenBank/DDBJ whole genome shotgun (WGS) entry which is preliminary data.</text>
</comment>
<dbReference type="InterPro" id="IPR006124">
    <property type="entry name" value="Metalloenzyme"/>
</dbReference>
<evidence type="ECO:0000256" key="10">
    <source>
        <dbReference type="HAMAP-Rule" id="MF_01038"/>
    </source>
</evidence>
<dbReference type="EMBL" id="CADCXN010000068">
    <property type="protein sequence ID" value="CAA9891270.1"/>
    <property type="molecule type" value="Genomic_DNA"/>
</dbReference>
<dbReference type="GO" id="GO:0004619">
    <property type="term" value="F:phosphoglycerate mutase activity"/>
    <property type="evidence" value="ECO:0007669"/>
    <property type="project" value="UniProtKB-UniRule"/>
</dbReference>
<dbReference type="GO" id="GO:0006007">
    <property type="term" value="P:glucose catabolic process"/>
    <property type="evidence" value="ECO:0007669"/>
    <property type="project" value="InterPro"/>
</dbReference>
<comment type="similarity">
    <text evidence="3 10">Belongs to the BPG-independent phosphoglycerate mutase family.</text>
</comment>
<feature type="binding site" evidence="10 13">
    <location>
        <position position="410"/>
    </location>
    <ligand>
        <name>Mn(2+)</name>
        <dbReference type="ChEBI" id="CHEBI:29035"/>
        <label>1</label>
    </ligand>
</feature>
<dbReference type="InterPro" id="IPR005995">
    <property type="entry name" value="Pgm_bpd_ind"/>
</dbReference>
<dbReference type="Proteomes" id="UP000494216">
    <property type="component" value="Unassembled WGS sequence"/>
</dbReference>
<gene>
    <name evidence="10 16" type="primary">gpmI</name>
    <name evidence="16" type="ORF">METHB2_390004</name>
</gene>